<feature type="compositionally biased region" description="Low complexity" evidence="1">
    <location>
        <begin position="322"/>
        <end position="338"/>
    </location>
</feature>
<dbReference type="AlphaFoldDB" id="A0AAN8ZTP8"/>
<evidence type="ECO:0000256" key="1">
    <source>
        <dbReference type="SAM" id="MobiDB-lite"/>
    </source>
</evidence>
<feature type="region of interest" description="Disordered" evidence="1">
    <location>
        <begin position="16"/>
        <end position="288"/>
    </location>
</feature>
<dbReference type="Pfam" id="PF00307">
    <property type="entry name" value="CH"/>
    <property type="match status" value="1"/>
</dbReference>
<dbReference type="EMBL" id="JAXCGZ010022766">
    <property type="protein sequence ID" value="KAK7024516.1"/>
    <property type="molecule type" value="Genomic_DNA"/>
</dbReference>
<gene>
    <name evidence="3" type="ORF">SK128_010562</name>
</gene>
<feature type="compositionally biased region" description="Basic and acidic residues" evidence="1">
    <location>
        <begin position="543"/>
        <end position="616"/>
    </location>
</feature>
<feature type="region of interest" description="Disordered" evidence="1">
    <location>
        <begin position="846"/>
        <end position="953"/>
    </location>
</feature>
<evidence type="ECO:0000259" key="2">
    <source>
        <dbReference type="PROSITE" id="PS50021"/>
    </source>
</evidence>
<evidence type="ECO:0000313" key="4">
    <source>
        <dbReference type="Proteomes" id="UP001381693"/>
    </source>
</evidence>
<feature type="compositionally biased region" description="Polar residues" evidence="1">
    <location>
        <begin position="912"/>
        <end position="921"/>
    </location>
</feature>
<feature type="compositionally biased region" description="Low complexity" evidence="1">
    <location>
        <begin position="363"/>
        <end position="374"/>
    </location>
</feature>
<sequence length="964" mass="109152">MAKQYRLSLLRFNHPPHWLSSIIDNDKPPPPPPTSRPPPPPSHPPPPVPLQNQGLPHPPQQPLPPVPGQHEEHIYQQERPLQAPGTCTLPRRSLVREDPNGRFRSPSNPPPASRQPPPYSRHQPPDPVRRNRGPYQSSQSPKFENRDNHEQWDTRGLRDSQERDHGCSHERRDPREYRESRERQSRERDSRDRWERKDGPNNYEPKERRESRNFHEILDAWERREGKDPSNPSRDNQHRSSSLPRGNYDNWISKPNKWSTREPDSGFDSLNNPAVEAGPQSLDSVSGHPVQRAIAVPGNVIEAPYSQSTEDLLNASRTSPDSITSVSPCNSSTSSSPVQYPTIRPAKQPCISGASHHSPLSNGSPHNSPHGFGSPHHHSTPIGSARPHTPTEEALLSDSVYPQHDNQPRYAEIPDVMETRRREEQLNQRVSRDLRDIRDMREIEDNRHTREVTREPRDLVTSKQRRDARNSSEVRSGQEAKMTRGCRETSLNREYKDVRDSRNILEVREDRRNHEDNRVYRELSVDGDDEDEPDPRHGRTRAHRDTRPYSTDRLDLPKEVRFNKDPSTELRVRDAASLDRRDRDADGADELKVNEQRRGSVSNSRDKEQQDPRRGDGATSSSVSWMEWTQQLQAYVAWVNSQLRKRGRHLISDLRRDLQSGVVFADLIEIISGERVAGISREGNTVHSMRENLERILQFMAAKRIRMTHITSKEVTEGNLKSIMRIILALAAHYKPQSVKSTTSQHQESSSSRLSSQPPATHDVGVGPDTPVVSAEKTPNLSANRKTIMTGGASDDPGGVVGLRRHPSMNAAPGPPRDSSPVYENLPRRTAPNRWAYDSLRPSHKFQWGVPQGHRSGPPSLPPKPPNLDESSDDPLNTSFNASLNNSVNTSLNTSLDGDVEVSSPRHDVTSFRGSTRQGTHNFWHDLNGKRESSATPPEPHTGSSTQATTVDDAENPFRYVCFL</sequence>
<keyword evidence="4" id="KW-1185">Reference proteome</keyword>
<organism evidence="3 4">
    <name type="scientific">Halocaridina rubra</name>
    <name type="common">Hawaiian red shrimp</name>
    <dbReference type="NCBI Taxonomy" id="373956"/>
    <lineage>
        <taxon>Eukaryota</taxon>
        <taxon>Metazoa</taxon>
        <taxon>Ecdysozoa</taxon>
        <taxon>Arthropoda</taxon>
        <taxon>Crustacea</taxon>
        <taxon>Multicrustacea</taxon>
        <taxon>Malacostraca</taxon>
        <taxon>Eumalacostraca</taxon>
        <taxon>Eucarida</taxon>
        <taxon>Decapoda</taxon>
        <taxon>Pleocyemata</taxon>
        <taxon>Caridea</taxon>
        <taxon>Atyoidea</taxon>
        <taxon>Atyidae</taxon>
        <taxon>Halocaridina</taxon>
    </lineage>
</organism>
<dbReference type="PROSITE" id="PS50021">
    <property type="entry name" value="CH"/>
    <property type="match status" value="1"/>
</dbReference>
<protein>
    <recommendedName>
        <fullName evidence="2">Calponin-homology (CH) domain-containing protein</fullName>
    </recommendedName>
</protein>
<dbReference type="InterPro" id="IPR036872">
    <property type="entry name" value="CH_dom_sf"/>
</dbReference>
<feature type="region of interest" description="Disordered" evidence="1">
    <location>
        <begin position="518"/>
        <end position="622"/>
    </location>
</feature>
<feature type="compositionally biased region" description="Basic and acidic residues" evidence="1">
    <location>
        <begin position="923"/>
        <end position="933"/>
    </location>
</feature>
<feature type="region of interest" description="Disordered" evidence="1">
    <location>
        <begin position="738"/>
        <end position="826"/>
    </location>
</feature>
<feature type="compositionally biased region" description="Low complexity" evidence="1">
    <location>
        <begin position="741"/>
        <end position="757"/>
    </location>
</feature>
<feature type="compositionally biased region" description="Pro residues" evidence="1">
    <location>
        <begin position="56"/>
        <end position="67"/>
    </location>
</feature>
<feature type="compositionally biased region" description="Basic and acidic residues" evidence="1">
    <location>
        <begin position="143"/>
        <end position="228"/>
    </location>
</feature>
<name>A0AAN8ZTP8_HALRR</name>
<evidence type="ECO:0000313" key="3">
    <source>
        <dbReference type="EMBL" id="KAK7024516.1"/>
    </source>
</evidence>
<feature type="compositionally biased region" description="Polar residues" evidence="1">
    <location>
        <begin position="777"/>
        <end position="787"/>
    </location>
</feature>
<feature type="compositionally biased region" description="Polar residues" evidence="1">
    <location>
        <begin position="311"/>
        <end position="321"/>
    </location>
</feature>
<feature type="domain" description="Calponin-homology (CH)" evidence="2">
    <location>
        <begin position="629"/>
        <end position="735"/>
    </location>
</feature>
<dbReference type="SMART" id="SM00033">
    <property type="entry name" value="CH"/>
    <property type="match status" value="1"/>
</dbReference>
<feature type="compositionally biased region" description="Polar residues" evidence="1">
    <location>
        <begin position="230"/>
        <end position="244"/>
    </location>
</feature>
<accession>A0AAN8ZTP8</accession>
<proteinExistence type="predicted"/>
<feature type="compositionally biased region" description="Pro residues" evidence="1">
    <location>
        <begin position="107"/>
        <end position="119"/>
    </location>
</feature>
<dbReference type="Proteomes" id="UP001381693">
    <property type="component" value="Unassembled WGS sequence"/>
</dbReference>
<comment type="caution">
    <text evidence="3">The sequence shown here is derived from an EMBL/GenBank/DDBJ whole genome shotgun (WGS) entry which is preliminary data.</text>
</comment>
<dbReference type="SUPFAM" id="SSF47576">
    <property type="entry name" value="Calponin-homology domain, CH-domain"/>
    <property type="match status" value="1"/>
</dbReference>
<feature type="compositionally biased region" description="Basic and acidic residues" evidence="1">
    <location>
        <begin position="417"/>
        <end position="494"/>
    </location>
</feature>
<dbReference type="InterPro" id="IPR001715">
    <property type="entry name" value="CH_dom"/>
</dbReference>
<feature type="compositionally biased region" description="Pro residues" evidence="1">
    <location>
        <begin position="28"/>
        <end position="49"/>
    </location>
</feature>
<dbReference type="PANTHER" id="PTHR11915">
    <property type="entry name" value="SPECTRIN/FILAMIN RELATED CYTOSKELETAL PROTEIN"/>
    <property type="match status" value="1"/>
</dbReference>
<feature type="region of interest" description="Disordered" evidence="1">
    <location>
        <begin position="311"/>
        <end position="494"/>
    </location>
</feature>
<dbReference type="CDD" id="cd21213">
    <property type="entry name" value="CH_DIXDC1"/>
    <property type="match status" value="1"/>
</dbReference>
<feature type="compositionally biased region" description="Low complexity" evidence="1">
    <location>
        <begin position="883"/>
        <end position="896"/>
    </location>
</feature>
<dbReference type="Gene3D" id="1.10.418.10">
    <property type="entry name" value="Calponin-like domain"/>
    <property type="match status" value="1"/>
</dbReference>
<reference evidence="3 4" key="1">
    <citation type="submission" date="2023-11" db="EMBL/GenBank/DDBJ databases">
        <title>Halocaridina rubra genome assembly.</title>
        <authorList>
            <person name="Smith C."/>
        </authorList>
    </citation>
    <scope>NUCLEOTIDE SEQUENCE [LARGE SCALE GENOMIC DNA]</scope>
    <source>
        <strain evidence="3">EP-1</strain>
        <tissue evidence="3">Whole</tissue>
    </source>
</reference>